<dbReference type="SMART" id="SM00898">
    <property type="entry name" value="Fapy_DNA_glyco"/>
    <property type="match status" value="1"/>
</dbReference>
<comment type="function">
    <text evidence="15">Involved in base excision repair of DNA damaged by oxidation or by mutagenic agents. Acts as DNA glycosylase that recognizes and removes damaged bases. Has a preference for oxidized purines, such as 7,8-dihydro-8-oxoguanine (8-oxoG). Has AP (apurinic/apyrimidinic) lyase activity and introduces nicks in the DNA strand. Cleaves the DNA backbone by beta-delta elimination to generate a single-strand break at the site of the removed base with both 3'- and 5'-phosphates.</text>
</comment>
<keyword evidence="4 15" id="KW-0479">Metal-binding</keyword>
<comment type="catalytic activity">
    <reaction evidence="1 15">
        <text>Hydrolysis of DNA containing ring-opened 7-methylguanine residues, releasing 2,6-diamino-4-hydroxy-5-(N-methyl)formamidopyrimidine.</text>
        <dbReference type="EC" id="3.2.2.23"/>
    </reaction>
</comment>
<evidence type="ECO:0000256" key="1">
    <source>
        <dbReference type="ARBA" id="ARBA00001668"/>
    </source>
</evidence>
<feature type="active site" description="Proton donor" evidence="15">
    <location>
        <position position="3"/>
    </location>
</feature>
<dbReference type="Pfam" id="PF06827">
    <property type="entry name" value="zf-FPG_IleRS"/>
    <property type="match status" value="1"/>
</dbReference>
<dbReference type="EC" id="3.2.2.23" evidence="15"/>
<dbReference type="SMART" id="SM01232">
    <property type="entry name" value="H2TH"/>
    <property type="match status" value="1"/>
</dbReference>
<dbReference type="AlphaFoldDB" id="A0A174BIC4"/>
<dbReference type="InterPro" id="IPR010979">
    <property type="entry name" value="Ribosomal_uS13-like_H2TH"/>
</dbReference>
<evidence type="ECO:0000313" key="19">
    <source>
        <dbReference type="Proteomes" id="UP000095546"/>
    </source>
</evidence>
<dbReference type="NCBIfam" id="TIGR00577">
    <property type="entry name" value="fpg"/>
    <property type="match status" value="1"/>
</dbReference>
<keyword evidence="7 15" id="KW-0378">Hydrolase</keyword>
<comment type="cofactor">
    <cofactor evidence="15">
        <name>Zn(2+)</name>
        <dbReference type="ChEBI" id="CHEBI:29105"/>
    </cofactor>
    <text evidence="15">Binds 1 zinc ion per subunit.</text>
</comment>
<dbReference type="Gene3D" id="1.10.8.50">
    <property type="match status" value="1"/>
</dbReference>
<evidence type="ECO:0000256" key="5">
    <source>
        <dbReference type="ARBA" id="ARBA00022763"/>
    </source>
</evidence>
<evidence type="ECO:0000256" key="6">
    <source>
        <dbReference type="ARBA" id="ARBA00022771"/>
    </source>
</evidence>
<dbReference type="GO" id="GO:0034039">
    <property type="term" value="F:8-oxo-7,8-dihydroguanine DNA N-glycosylase activity"/>
    <property type="evidence" value="ECO:0007669"/>
    <property type="project" value="TreeGrafter"/>
</dbReference>
<dbReference type="InterPro" id="IPR015886">
    <property type="entry name" value="H2TH_FPG"/>
</dbReference>
<dbReference type="PANTHER" id="PTHR22993:SF9">
    <property type="entry name" value="FORMAMIDOPYRIMIDINE-DNA GLYCOSYLASE"/>
    <property type="match status" value="1"/>
</dbReference>
<evidence type="ECO:0000256" key="8">
    <source>
        <dbReference type="ARBA" id="ARBA00022833"/>
    </source>
</evidence>
<keyword evidence="11 15" id="KW-0456">Lyase</keyword>
<dbReference type="RefSeq" id="WP_055162527.1">
    <property type="nucleotide sequence ID" value="NZ_CABIWZ010000019.1"/>
</dbReference>
<evidence type="ECO:0000256" key="9">
    <source>
        <dbReference type="ARBA" id="ARBA00023125"/>
    </source>
</evidence>
<evidence type="ECO:0000256" key="14">
    <source>
        <dbReference type="ARBA" id="ARBA00044632"/>
    </source>
</evidence>
<evidence type="ECO:0000259" key="16">
    <source>
        <dbReference type="PROSITE" id="PS51066"/>
    </source>
</evidence>
<evidence type="ECO:0000256" key="11">
    <source>
        <dbReference type="ARBA" id="ARBA00023239"/>
    </source>
</evidence>
<evidence type="ECO:0000259" key="17">
    <source>
        <dbReference type="PROSITE" id="PS51068"/>
    </source>
</evidence>
<gene>
    <name evidence="15 18" type="primary">mutM</name>
    <name evidence="15" type="synonym">fpg</name>
    <name evidence="18" type="ORF">ERS852385_01912</name>
</gene>
<keyword evidence="8 15" id="KW-0862">Zinc</keyword>
<dbReference type="InterPro" id="IPR035937">
    <property type="entry name" value="FPG_N"/>
</dbReference>
<keyword evidence="10 15" id="KW-0234">DNA repair</keyword>
<keyword evidence="6 15" id="KW-0863">Zinc-finger</keyword>
<dbReference type="FunFam" id="1.10.8.50:FF:000003">
    <property type="entry name" value="Formamidopyrimidine-DNA glycosylase"/>
    <property type="match status" value="1"/>
</dbReference>
<dbReference type="PROSITE" id="PS01242">
    <property type="entry name" value="ZF_FPG_1"/>
    <property type="match status" value="1"/>
</dbReference>
<feature type="domain" description="FPG-type" evidence="16">
    <location>
        <begin position="241"/>
        <end position="275"/>
    </location>
</feature>
<evidence type="ECO:0000256" key="4">
    <source>
        <dbReference type="ARBA" id="ARBA00022723"/>
    </source>
</evidence>
<dbReference type="EC" id="4.2.99.18" evidence="15"/>
<dbReference type="SUPFAM" id="SSF81624">
    <property type="entry name" value="N-terminal domain of MutM-like DNA repair proteins"/>
    <property type="match status" value="1"/>
</dbReference>
<evidence type="ECO:0000256" key="10">
    <source>
        <dbReference type="ARBA" id="ARBA00023204"/>
    </source>
</evidence>
<dbReference type="STRING" id="187979.ERS852385_01912"/>
<dbReference type="PANTHER" id="PTHR22993">
    <property type="entry name" value="FORMAMIDOPYRIMIDINE-DNA GLYCOSYLASE"/>
    <property type="match status" value="1"/>
</dbReference>
<dbReference type="Pfam" id="PF01149">
    <property type="entry name" value="Fapy_DNA_glyco"/>
    <property type="match status" value="1"/>
</dbReference>
<dbReference type="GO" id="GO:0003684">
    <property type="term" value="F:damaged DNA binding"/>
    <property type="evidence" value="ECO:0007669"/>
    <property type="project" value="InterPro"/>
</dbReference>
<feature type="active site" description="Proton donor; for beta-elimination activity" evidence="15">
    <location>
        <position position="59"/>
    </location>
</feature>
<dbReference type="SUPFAM" id="SSF46946">
    <property type="entry name" value="S13-like H2TH domain"/>
    <property type="match status" value="1"/>
</dbReference>
<dbReference type="InterPro" id="IPR010663">
    <property type="entry name" value="Znf_FPG/IleRS"/>
</dbReference>
<protein>
    <recommendedName>
        <fullName evidence="15">Formamidopyrimidine-DNA glycosylase</fullName>
        <shortName evidence="15">Fapy-DNA glycosylase</shortName>
        <ecNumber evidence="15">3.2.2.23</ecNumber>
    </recommendedName>
    <alternativeName>
        <fullName evidence="15">DNA-(apurinic or apyrimidinic site) lyase MutM</fullName>
        <shortName evidence="15">AP lyase MutM</shortName>
        <ecNumber evidence="15">4.2.99.18</ecNumber>
    </alternativeName>
</protein>
<dbReference type="EMBL" id="CYYU01000019">
    <property type="protein sequence ID" value="CUO00801.1"/>
    <property type="molecule type" value="Genomic_DNA"/>
</dbReference>
<comment type="similarity">
    <text evidence="2 15">Belongs to the FPG family.</text>
</comment>
<dbReference type="GO" id="GO:0140078">
    <property type="term" value="F:class I DNA-(apurinic or apyrimidinic site) endonuclease activity"/>
    <property type="evidence" value="ECO:0007669"/>
    <property type="project" value="UniProtKB-EC"/>
</dbReference>
<feature type="binding site" evidence="15">
    <location>
        <position position="94"/>
    </location>
    <ligand>
        <name>DNA</name>
        <dbReference type="ChEBI" id="CHEBI:16991"/>
    </ligand>
</feature>
<dbReference type="NCBIfam" id="NF002211">
    <property type="entry name" value="PRK01103.1"/>
    <property type="match status" value="1"/>
</dbReference>
<dbReference type="GO" id="GO:0006284">
    <property type="term" value="P:base-excision repair"/>
    <property type="evidence" value="ECO:0007669"/>
    <property type="project" value="InterPro"/>
</dbReference>
<dbReference type="Proteomes" id="UP000095546">
    <property type="component" value="Unassembled WGS sequence"/>
</dbReference>
<dbReference type="GO" id="GO:0003690">
    <property type="term" value="F:double-stranded DNA binding"/>
    <property type="evidence" value="ECO:0007669"/>
    <property type="project" value="UniProtKB-ARBA"/>
</dbReference>
<sequence>MPELPEVEIIRRYLDENLAGRTIDDVTILLPRQLKHPDPEAFRVLIRGQRIERVARRGKYLLIHLQEGAHLVFHLRMTGSLVYEPQGTVAETGHTRMVFSLAGGGALRFSDIRTFGCVYGFAAGEEIAVPGLQSLGPEPLSDDFTSSYLAAALKGRKQPVKSFLLDQRRIAGLGNIYADEALFLARIDPRRAAGSLSAQECRCLTEAVRKVLRDGLKDGGTTFRDYRNGAGESGHHQEHLLVYHRAGKPCPACGRPVEKLTVGGRGTHFCPHCQR</sequence>
<evidence type="ECO:0000256" key="2">
    <source>
        <dbReference type="ARBA" id="ARBA00009409"/>
    </source>
</evidence>
<evidence type="ECO:0000313" key="18">
    <source>
        <dbReference type="EMBL" id="CUO00801.1"/>
    </source>
</evidence>
<dbReference type="CDD" id="cd08966">
    <property type="entry name" value="EcFpg-like_N"/>
    <property type="match status" value="1"/>
</dbReference>
<keyword evidence="19" id="KW-1185">Reference proteome</keyword>
<evidence type="ECO:0000256" key="3">
    <source>
        <dbReference type="ARBA" id="ARBA00011245"/>
    </source>
</evidence>
<keyword evidence="13 15" id="KW-0326">Glycosidase</keyword>
<dbReference type="PROSITE" id="PS51066">
    <property type="entry name" value="ZF_FPG_2"/>
    <property type="match status" value="1"/>
</dbReference>
<feature type="domain" description="Formamidopyrimidine-DNA glycosylase catalytic" evidence="17">
    <location>
        <begin position="2"/>
        <end position="116"/>
    </location>
</feature>
<evidence type="ECO:0000256" key="7">
    <source>
        <dbReference type="ARBA" id="ARBA00022801"/>
    </source>
</evidence>
<comment type="subunit">
    <text evidence="3 15">Monomer.</text>
</comment>
<accession>A0A174BIC4</accession>
<keyword evidence="9 15" id="KW-0238">DNA-binding</keyword>
<proteinExistence type="inferred from homology"/>
<evidence type="ECO:0000256" key="15">
    <source>
        <dbReference type="HAMAP-Rule" id="MF_00103"/>
    </source>
</evidence>
<feature type="active site" description="Schiff-base intermediate with DNA" evidence="15">
    <location>
        <position position="2"/>
    </location>
</feature>
<dbReference type="SUPFAM" id="SSF57716">
    <property type="entry name" value="Glucocorticoid receptor-like (DNA-binding domain)"/>
    <property type="match status" value="1"/>
</dbReference>
<keyword evidence="5 15" id="KW-0227">DNA damage</keyword>
<name>A0A174BIC4_9FIRM</name>
<dbReference type="InterPro" id="IPR000214">
    <property type="entry name" value="Znf_DNA_glyclase/AP_lyase"/>
</dbReference>
<dbReference type="Pfam" id="PF06831">
    <property type="entry name" value="H2TH"/>
    <property type="match status" value="1"/>
</dbReference>
<dbReference type="InterPro" id="IPR012319">
    <property type="entry name" value="FPG_cat"/>
</dbReference>
<feature type="active site" description="Proton donor; for delta-elimination activity" evidence="15">
    <location>
        <position position="265"/>
    </location>
</feature>
<reference evidence="18 19" key="1">
    <citation type="submission" date="2015-09" db="EMBL/GenBank/DDBJ databases">
        <authorList>
            <consortium name="Pathogen Informatics"/>
        </authorList>
    </citation>
    <scope>NUCLEOTIDE SEQUENCE [LARGE SCALE GENOMIC DNA]</scope>
    <source>
        <strain evidence="18 19">2789STDY5608828</strain>
    </source>
</reference>
<dbReference type="Gene3D" id="3.20.190.10">
    <property type="entry name" value="MutM-like, N-terminal"/>
    <property type="match status" value="1"/>
</dbReference>
<dbReference type="InterPro" id="IPR020629">
    <property type="entry name" value="FPG_Glyclase"/>
</dbReference>
<dbReference type="InterPro" id="IPR015887">
    <property type="entry name" value="DNA_glyclase_Znf_dom_DNA_BS"/>
</dbReference>
<feature type="binding site" evidence="15">
    <location>
        <position position="113"/>
    </location>
    <ligand>
        <name>DNA</name>
        <dbReference type="ChEBI" id="CHEBI:16991"/>
    </ligand>
</feature>
<dbReference type="GO" id="GO:0008270">
    <property type="term" value="F:zinc ion binding"/>
    <property type="evidence" value="ECO:0007669"/>
    <property type="project" value="UniProtKB-UniRule"/>
</dbReference>
<evidence type="ECO:0000256" key="12">
    <source>
        <dbReference type="ARBA" id="ARBA00023268"/>
    </source>
</evidence>
<dbReference type="eggNOG" id="COG0266">
    <property type="taxonomic scope" value="Bacteria"/>
</dbReference>
<comment type="catalytic activity">
    <reaction evidence="14 15">
        <text>2'-deoxyribonucleotide-(2'-deoxyribose 5'-phosphate)-2'-deoxyribonucleotide-DNA = a 3'-end 2'-deoxyribonucleotide-(2,3-dehydro-2,3-deoxyribose 5'-phosphate)-DNA + a 5'-end 5'-phospho-2'-deoxyribonucleoside-DNA + H(+)</text>
        <dbReference type="Rhea" id="RHEA:66592"/>
        <dbReference type="Rhea" id="RHEA-COMP:13180"/>
        <dbReference type="Rhea" id="RHEA-COMP:16897"/>
        <dbReference type="Rhea" id="RHEA-COMP:17067"/>
        <dbReference type="ChEBI" id="CHEBI:15378"/>
        <dbReference type="ChEBI" id="CHEBI:136412"/>
        <dbReference type="ChEBI" id="CHEBI:157695"/>
        <dbReference type="ChEBI" id="CHEBI:167181"/>
        <dbReference type="EC" id="4.2.99.18"/>
    </reaction>
</comment>
<dbReference type="PROSITE" id="PS51068">
    <property type="entry name" value="FPG_CAT"/>
    <property type="match status" value="1"/>
</dbReference>
<dbReference type="HAMAP" id="MF_00103">
    <property type="entry name" value="Fapy_DNA_glycosyl"/>
    <property type="match status" value="1"/>
</dbReference>
<dbReference type="OrthoDB" id="9800855at2"/>
<organism evidence="18 19">
    <name type="scientific">Mitsuokella jalaludinii</name>
    <dbReference type="NCBI Taxonomy" id="187979"/>
    <lineage>
        <taxon>Bacteria</taxon>
        <taxon>Bacillati</taxon>
        <taxon>Bacillota</taxon>
        <taxon>Negativicutes</taxon>
        <taxon>Selenomonadales</taxon>
        <taxon>Selenomonadaceae</taxon>
        <taxon>Mitsuokella</taxon>
    </lineage>
</organism>
<evidence type="ECO:0000256" key="13">
    <source>
        <dbReference type="ARBA" id="ARBA00023295"/>
    </source>
</evidence>
<keyword evidence="12 15" id="KW-0511">Multifunctional enzyme</keyword>
<feature type="binding site" evidence="15">
    <location>
        <position position="156"/>
    </location>
    <ligand>
        <name>DNA</name>
        <dbReference type="ChEBI" id="CHEBI:16991"/>
    </ligand>
</feature>